<protein>
    <recommendedName>
        <fullName evidence="5">Glycosyl transferase 64 domain-containing protein</fullName>
    </recommendedName>
</protein>
<evidence type="ECO:0000256" key="2">
    <source>
        <dbReference type="ARBA" id="ARBA00023157"/>
    </source>
</evidence>
<comment type="caution">
    <text evidence="6">The sequence shown here is derived from an EMBL/GenBank/DDBJ whole genome shotgun (WGS) entry which is preliminary data.</text>
</comment>
<reference evidence="6 7" key="1">
    <citation type="submission" date="2024-10" db="EMBL/GenBank/DDBJ databases">
        <title>Updated reference genomes for cyclostephanoid diatoms.</title>
        <authorList>
            <person name="Roberts W.R."/>
            <person name="Alverson A.J."/>
        </authorList>
    </citation>
    <scope>NUCLEOTIDE SEQUENCE [LARGE SCALE GENOMIC DNA]</scope>
    <source>
        <strain evidence="6 7">AJA010-31</strain>
    </source>
</reference>
<evidence type="ECO:0000313" key="6">
    <source>
        <dbReference type="EMBL" id="KAL3802937.1"/>
    </source>
</evidence>
<sequence>MSALPNDTDANNSGGSVSIKSTPRRGPIFRRKCMLPVIGSLVGLFTVFSISIEHYHHNQYMKDILSRFDTATSLIQIQLQESKASFFKEDTKPMIPGKMITPDQNHAVGSKMVIDANNKGNKDAHIMGLHENNVFKSIIQRVQWSKEQCSQTPQTQRNTIQKKLKVATDTPLLPEGGVAPALQTWLQRGERGEDYPMCYLPPAKSCNATTYTLIIMSHTTERLDAFMPQLESMVESWPGLTEIIIVWNSNRDVLTAAAESTAESNAKQYATQLLAWHSDVSHPLRIFFSLEEGLTNNLLNRYHPKLNPINEAVMYFDDDGPFWSKEAMIDGGLELWKRNSNVQVGGFPRNVRFLSDRMKNAEKIGLRNSIDMITEDKSDGYPNFTPMCRNITGDHVEYNYFVFPDFAAHMLLPSGSFLHRNFLCFIWHPAFEELRTFVTTHKTMPDDMTVSTLVSHLAGKAPRTFPREVQAGRKRRLSAEITYETDSFYREPDDDSIQQIIHADQSHRRLLWKQKNWGNMREEAINSIVGYFGSIHPGTVGWCAGTEYMKPNNRGVPFVCRPEKPSLDMIPWLKKGGIGNVQCL</sequence>
<keyword evidence="4" id="KW-0812">Transmembrane</keyword>
<evidence type="ECO:0000256" key="3">
    <source>
        <dbReference type="SAM" id="MobiDB-lite"/>
    </source>
</evidence>
<evidence type="ECO:0000256" key="4">
    <source>
        <dbReference type="SAM" id="Phobius"/>
    </source>
</evidence>
<keyword evidence="4" id="KW-1133">Transmembrane helix</keyword>
<feature type="compositionally biased region" description="Polar residues" evidence="3">
    <location>
        <begin position="8"/>
        <end position="21"/>
    </location>
</feature>
<dbReference type="InterPro" id="IPR015338">
    <property type="entry name" value="GT64_dom"/>
</dbReference>
<accession>A0ABD3QRS5</accession>
<keyword evidence="7" id="KW-1185">Reference proteome</keyword>
<keyword evidence="1" id="KW-0808">Transferase</keyword>
<dbReference type="Pfam" id="PF09258">
    <property type="entry name" value="Glyco_transf_64"/>
    <property type="match status" value="1"/>
</dbReference>
<organism evidence="6 7">
    <name type="scientific">Cyclotella atomus</name>
    <dbReference type="NCBI Taxonomy" id="382360"/>
    <lineage>
        <taxon>Eukaryota</taxon>
        <taxon>Sar</taxon>
        <taxon>Stramenopiles</taxon>
        <taxon>Ochrophyta</taxon>
        <taxon>Bacillariophyta</taxon>
        <taxon>Coscinodiscophyceae</taxon>
        <taxon>Thalassiosirophycidae</taxon>
        <taxon>Stephanodiscales</taxon>
        <taxon>Stephanodiscaceae</taxon>
        <taxon>Cyclotella</taxon>
    </lineage>
</organism>
<feature type="transmembrane region" description="Helical" evidence="4">
    <location>
        <begin position="33"/>
        <end position="52"/>
    </location>
</feature>
<evidence type="ECO:0000256" key="1">
    <source>
        <dbReference type="ARBA" id="ARBA00022679"/>
    </source>
</evidence>
<evidence type="ECO:0000313" key="7">
    <source>
        <dbReference type="Proteomes" id="UP001530400"/>
    </source>
</evidence>
<dbReference type="Proteomes" id="UP001530400">
    <property type="component" value="Unassembled WGS sequence"/>
</dbReference>
<feature type="region of interest" description="Disordered" evidence="3">
    <location>
        <begin position="1"/>
        <end position="23"/>
    </location>
</feature>
<dbReference type="InterPro" id="IPR029044">
    <property type="entry name" value="Nucleotide-diphossugar_trans"/>
</dbReference>
<evidence type="ECO:0000259" key="5">
    <source>
        <dbReference type="Pfam" id="PF09258"/>
    </source>
</evidence>
<keyword evidence="4" id="KW-0472">Membrane</keyword>
<proteinExistence type="predicted"/>
<feature type="domain" description="Glycosyl transferase 64" evidence="5">
    <location>
        <begin position="211"/>
        <end position="351"/>
    </location>
</feature>
<dbReference type="GO" id="GO:0016740">
    <property type="term" value="F:transferase activity"/>
    <property type="evidence" value="ECO:0007669"/>
    <property type="project" value="UniProtKB-KW"/>
</dbReference>
<name>A0ABD3QRS5_9STRA</name>
<dbReference type="EMBL" id="JALLPJ020000082">
    <property type="protein sequence ID" value="KAL3802937.1"/>
    <property type="molecule type" value="Genomic_DNA"/>
</dbReference>
<dbReference type="Gene3D" id="3.90.550.10">
    <property type="entry name" value="Spore Coat Polysaccharide Biosynthesis Protein SpsA, Chain A"/>
    <property type="match status" value="1"/>
</dbReference>
<gene>
    <name evidence="6" type="ORF">ACHAWO_003569</name>
</gene>
<dbReference type="AlphaFoldDB" id="A0ABD3QRS5"/>
<keyword evidence="2" id="KW-1015">Disulfide bond</keyword>